<proteinExistence type="predicted"/>
<gene>
    <name evidence="7" type="ordered locus">Nitsa_1683</name>
</gene>
<evidence type="ECO:0000256" key="5">
    <source>
        <dbReference type="ARBA" id="ARBA00023136"/>
    </source>
</evidence>
<dbReference type="STRING" id="749222.Nitsa_1683"/>
<keyword evidence="4" id="KW-0808">Transferase</keyword>
<protein>
    <submittedName>
        <fullName evidence="7">Lipid A biosynthesis acyltransferase</fullName>
    </submittedName>
</protein>
<reference evidence="7 8" key="1">
    <citation type="journal article" date="2011" name="Stand. Genomic Sci.">
        <title>Complete genome sequence of Nitratifractor salsuginis type strain (E9I37-1).</title>
        <authorList>
            <person name="Anderson I."/>
            <person name="Sikorski J."/>
            <person name="Zeytun A."/>
            <person name="Nolan M."/>
            <person name="Lapidus A."/>
            <person name="Lucas S."/>
            <person name="Hammon N."/>
            <person name="Deshpande S."/>
            <person name="Cheng J.F."/>
            <person name="Tapia R."/>
            <person name="Han C."/>
            <person name="Goodwin L."/>
            <person name="Pitluck S."/>
            <person name="Liolios K."/>
            <person name="Pagani I."/>
            <person name="Ivanova N."/>
            <person name="Huntemann M."/>
            <person name="Mavromatis K."/>
            <person name="Ovchinikova G."/>
            <person name="Pati A."/>
            <person name="Chen A."/>
            <person name="Palaniappan K."/>
            <person name="Land M."/>
            <person name="Hauser L."/>
            <person name="Brambilla E.M."/>
            <person name="Ngatchou-Djao O.D."/>
            <person name="Rohde M."/>
            <person name="Tindall B.J."/>
            <person name="Goker M."/>
            <person name="Detter J.C."/>
            <person name="Woyke T."/>
            <person name="Bristow J."/>
            <person name="Eisen J.A."/>
            <person name="Markowitz V."/>
            <person name="Hugenholtz P."/>
            <person name="Klenk H.P."/>
            <person name="Kyrpides N.C."/>
        </authorList>
    </citation>
    <scope>NUCLEOTIDE SEQUENCE [LARGE SCALE GENOMIC DNA]</scope>
    <source>
        <strain evidence="8">DSM 16511 / JCM 12458 / E9I37-1</strain>
    </source>
</reference>
<dbReference type="EMBL" id="CP002452">
    <property type="protein sequence ID" value="ADV46929.1"/>
    <property type="molecule type" value="Genomic_DNA"/>
</dbReference>
<keyword evidence="2" id="KW-1003">Cell membrane</keyword>
<accession>E6X167</accession>
<dbReference type="AlphaFoldDB" id="E6X167"/>
<dbReference type="PANTHER" id="PTHR30606">
    <property type="entry name" value="LIPID A BIOSYNTHESIS LAUROYL ACYLTRANSFERASE"/>
    <property type="match status" value="1"/>
</dbReference>
<dbReference type="OrthoDB" id="9803456at2"/>
<dbReference type="PANTHER" id="PTHR30606:SF10">
    <property type="entry name" value="PHOSPHATIDYLINOSITOL MANNOSIDE ACYLTRANSFERASE"/>
    <property type="match status" value="1"/>
</dbReference>
<keyword evidence="6 7" id="KW-0012">Acyltransferase</keyword>
<dbReference type="Proteomes" id="UP000008633">
    <property type="component" value="Chromosome"/>
</dbReference>
<comment type="subcellular location">
    <subcellularLocation>
        <location evidence="1">Cell inner membrane</location>
    </subcellularLocation>
</comment>
<evidence type="ECO:0000256" key="1">
    <source>
        <dbReference type="ARBA" id="ARBA00004533"/>
    </source>
</evidence>
<dbReference type="GO" id="GO:0009247">
    <property type="term" value="P:glycolipid biosynthetic process"/>
    <property type="evidence" value="ECO:0007669"/>
    <property type="project" value="UniProtKB-ARBA"/>
</dbReference>
<dbReference type="CDD" id="cd07984">
    <property type="entry name" value="LPLAT_LABLAT-like"/>
    <property type="match status" value="1"/>
</dbReference>
<evidence type="ECO:0000256" key="2">
    <source>
        <dbReference type="ARBA" id="ARBA00022475"/>
    </source>
</evidence>
<reference evidence="8" key="2">
    <citation type="submission" date="2011-01" db="EMBL/GenBank/DDBJ databases">
        <title>The complete genome of Nitratifractor salsuginis DSM 16511.</title>
        <authorList>
            <consortium name="US DOE Joint Genome Institute (JGI-PGF)"/>
            <person name="Lucas S."/>
            <person name="Copeland A."/>
            <person name="Lapidus A."/>
            <person name="Bruce D."/>
            <person name="Goodwin L."/>
            <person name="Pitluck S."/>
            <person name="Kyrpides N."/>
            <person name="Mavromatis K."/>
            <person name="Ivanova N."/>
            <person name="Mikhailova N."/>
            <person name="Zeytun A."/>
            <person name="Detter J.C."/>
            <person name="Tapia R."/>
            <person name="Han C."/>
            <person name="Land M."/>
            <person name="Hauser L."/>
            <person name="Markowitz V."/>
            <person name="Cheng J.-F."/>
            <person name="Hugenholtz P."/>
            <person name="Woyke T."/>
            <person name="Wu D."/>
            <person name="Tindall B."/>
            <person name="Schuetze A."/>
            <person name="Brambilla E."/>
            <person name="Klenk H.-P."/>
            <person name="Eisen J.A."/>
        </authorList>
    </citation>
    <scope>NUCLEOTIDE SEQUENCE [LARGE SCALE GENOMIC DNA]</scope>
    <source>
        <strain evidence="8">DSM 16511 / JCM 12458 / E9I37-1</strain>
    </source>
</reference>
<dbReference type="KEGG" id="nsa:Nitsa_1683"/>
<organism evidence="7 8">
    <name type="scientific">Nitratifractor salsuginis (strain DSM 16511 / JCM 12458 / E9I37-1)</name>
    <dbReference type="NCBI Taxonomy" id="749222"/>
    <lineage>
        <taxon>Bacteria</taxon>
        <taxon>Pseudomonadati</taxon>
        <taxon>Campylobacterota</taxon>
        <taxon>Epsilonproteobacteria</taxon>
        <taxon>Campylobacterales</taxon>
        <taxon>Sulfurovaceae</taxon>
        <taxon>Nitratifractor</taxon>
    </lineage>
</organism>
<evidence type="ECO:0000313" key="8">
    <source>
        <dbReference type="Proteomes" id="UP000008633"/>
    </source>
</evidence>
<dbReference type="RefSeq" id="WP_013554615.1">
    <property type="nucleotide sequence ID" value="NC_014935.1"/>
</dbReference>
<dbReference type="GO" id="GO:0016746">
    <property type="term" value="F:acyltransferase activity"/>
    <property type="evidence" value="ECO:0007669"/>
    <property type="project" value="UniProtKB-KW"/>
</dbReference>
<dbReference type="GO" id="GO:0005886">
    <property type="term" value="C:plasma membrane"/>
    <property type="evidence" value="ECO:0007669"/>
    <property type="project" value="UniProtKB-SubCell"/>
</dbReference>
<keyword evidence="3" id="KW-0997">Cell inner membrane</keyword>
<evidence type="ECO:0000256" key="4">
    <source>
        <dbReference type="ARBA" id="ARBA00022679"/>
    </source>
</evidence>
<dbReference type="InterPro" id="IPR004960">
    <property type="entry name" value="LipA_acyltrans"/>
</dbReference>
<dbReference type="HOGENOM" id="CLU_049421_4_0_7"/>
<evidence type="ECO:0000256" key="6">
    <source>
        <dbReference type="ARBA" id="ARBA00023315"/>
    </source>
</evidence>
<dbReference type="Pfam" id="PF03279">
    <property type="entry name" value="Lip_A_acyltrans"/>
    <property type="match status" value="1"/>
</dbReference>
<dbReference type="eggNOG" id="COG1560">
    <property type="taxonomic scope" value="Bacteria"/>
</dbReference>
<evidence type="ECO:0000313" key="7">
    <source>
        <dbReference type="EMBL" id="ADV46929.1"/>
    </source>
</evidence>
<keyword evidence="5" id="KW-0472">Membrane</keyword>
<sequence length="299" mass="35279">MRKHLEYYAVRTLLGASRFMPRPVLYGLARLIVERSYAPGGRRERRILEHLALAFPDKSAKDLDRLVEEYRWHKAHFYTEMVLMLTNRMDYRGSIVNLKEAQEKIEALRKQNERGIVFLVSHYGNWEFLAQFFAINGFPGTLVAKAQSKNPLIDERIIQPYRQRFGHRVVERKGALRSIARILKKREGVGMHIDQMIPPPNGIEVQFFGHRAYASKSMAQMKLKFDPLMVPIFAVRKGREQFRILIDEPIEYVADEIDASDEKLRAITQCYTNVLEKQIRREASQWEWAYQRWRKPNNE</sequence>
<name>E6X167_NITSE</name>
<keyword evidence="8" id="KW-1185">Reference proteome</keyword>
<evidence type="ECO:0000256" key="3">
    <source>
        <dbReference type="ARBA" id="ARBA00022519"/>
    </source>
</evidence>